<dbReference type="PANTHER" id="PTHR30289:SF1">
    <property type="entry name" value="PEBP (PHOSPHATIDYLETHANOLAMINE-BINDING PROTEIN) FAMILY PROTEIN"/>
    <property type="match status" value="1"/>
</dbReference>
<dbReference type="AlphaFoldDB" id="A0A5J6ML93"/>
<evidence type="ECO:0000313" key="2">
    <source>
        <dbReference type="EMBL" id="QEX18119.1"/>
    </source>
</evidence>
<dbReference type="CDD" id="cd00865">
    <property type="entry name" value="PEBP_bact_arch"/>
    <property type="match status" value="1"/>
</dbReference>
<organism evidence="2 3">
    <name type="scientific">Hypericibacter terrae</name>
    <dbReference type="NCBI Taxonomy" id="2602015"/>
    <lineage>
        <taxon>Bacteria</taxon>
        <taxon>Pseudomonadati</taxon>
        <taxon>Pseudomonadota</taxon>
        <taxon>Alphaproteobacteria</taxon>
        <taxon>Rhodospirillales</taxon>
        <taxon>Dongiaceae</taxon>
        <taxon>Hypericibacter</taxon>
    </lineage>
</organism>
<keyword evidence="3" id="KW-1185">Reference proteome</keyword>
<name>A0A5J6ML93_9PROT</name>
<keyword evidence="1" id="KW-0732">Signal</keyword>
<dbReference type="InterPro" id="IPR036610">
    <property type="entry name" value="PEBP-like_sf"/>
</dbReference>
<feature type="chain" id="PRO_5023893709" evidence="1">
    <location>
        <begin position="29"/>
        <end position="191"/>
    </location>
</feature>
<sequence>MRSMKMRLTAAAWALLGGMALLNSPARADEFRLHSSDIVNQIIKQDQVQSSNYGAGCSGGNLSPHLDWENAPPEAQSFVLTVFDKDAPNDMGWFHWVVVNIPNTVNSLPPGASADGAVEATGAMQTRTDFGTPGYGGPCPPVGTAHRYIFTIFALRVPKIPVDQEATPALVGIFIQANKIASASFTGIYAR</sequence>
<gene>
    <name evidence="2" type="ORF">FRZ44_34230</name>
</gene>
<dbReference type="PANTHER" id="PTHR30289">
    <property type="entry name" value="UNCHARACTERIZED PROTEIN YBCL-RELATED"/>
    <property type="match status" value="1"/>
</dbReference>
<evidence type="ECO:0000256" key="1">
    <source>
        <dbReference type="SAM" id="SignalP"/>
    </source>
</evidence>
<dbReference type="RefSeq" id="WP_225308305.1">
    <property type="nucleotide sequence ID" value="NZ_CP042906.1"/>
</dbReference>
<dbReference type="InterPro" id="IPR008914">
    <property type="entry name" value="PEBP"/>
</dbReference>
<feature type="signal peptide" evidence="1">
    <location>
        <begin position="1"/>
        <end position="28"/>
    </location>
</feature>
<protein>
    <submittedName>
        <fullName evidence="2">Kinase inhibitor</fullName>
    </submittedName>
</protein>
<dbReference type="SUPFAM" id="SSF49777">
    <property type="entry name" value="PEBP-like"/>
    <property type="match status" value="1"/>
</dbReference>
<reference evidence="2 3" key="1">
    <citation type="submission" date="2019-08" db="EMBL/GenBank/DDBJ databases">
        <title>Hyperibacter terrae gen. nov., sp. nov. and Hyperibacter viscosus sp. nov., two new members in the family Rhodospirillaceae isolated from the rhizosphere of Hypericum perforatum.</title>
        <authorList>
            <person name="Noviana Z."/>
        </authorList>
    </citation>
    <scope>NUCLEOTIDE SEQUENCE [LARGE SCALE GENOMIC DNA]</scope>
    <source>
        <strain evidence="2 3">R5913</strain>
    </source>
</reference>
<dbReference type="InterPro" id="IPR005247">
    <property type="entry name" value="YbhB_YbcL/LppC-like"/>
</dbReference>
<dbReference type="EMBL" id="CP042906">
    <property type="protein sequence ID" value="QEX18119.1"/>
    <property type="molecule type" value="Genomic_DNA"/>
</dbReference>
<accession>A0A5J6ML93</accession>
<dbReference type="KEGG" id="htq:FRZ44_34230"/>
<evidence type="ECO:0000313" key="3">
    <source>
        <dbReference type="Proteomes" id="UP000326202"/>
    </source>
</evidence>
<dbReference type="Pfam" id="PF01161">
    <property type="entry name" value="PBP"/>
    <property type="match status" value="1"/>
</dbReference>
<dbReference type="Gene3D" id="3.90.280.10">
    <property type="entry name" value="PEBP-like"/>
    <property type="match status" value="1"/>
</dbReference>
<dbReference type="NCBIfam" id="TIGR00481">
    <property type="entry name" value="YbhB/YbcL family Raf kinase inhibitor-like protein"/>
    <property type="match status" value="1"/>
</dbReference>
<dbReference type="Proteomes" id="UP000326202">
    <property type="component" value="Chromosome"/>
</dbReference>
<proteinExistence type="predicted"/>